<evidence type="ECO:0000313" key="1">
    <source>
        <dbReference type="EMBL" id="PPQ90489.1"/>
    </source>
</evidence>
<dbReference type="EMBL" id="NHYD01001631">
    <property type="protein sequence ID" value="PPQ90489.1"/>
    <property type="molecule type" value="Genomic_DNA"/>
</dbReference>
<evidence type="ECO:0000313" key="2">
    <source>
        <dbReference type="Proteomes" id="UP000283269"/>
    </source>
</evidence>
<organism evidence="1 2">
    <name type="scientific">Psilocybe cyanescens</name>
    <dbReference type="NCBI Taxonomy" id="93625"/>
    <lineage>
        <taxon>Eukaryota</taxon>
        <taxon>Fungi</taxon>
        <taxon>Dikarya</taxon>
        <taxon>Basidiomycota</taxon>
        <taxon>Agaricomycotina</taxon>
        <taxon>Agaricomycetes</taxon>
        <taxon>Agaricomycetidae</taxon>
        <taxon>Agaricales</taxon>
        <taxon>Agaricineae</taxon>
        <taxon>Strophariaceae</taxon>
        <taxon>Psilocybe</taxon>
    </lineage>
</organism>
<comment type="caution">
    <text evidence="1">The sequence shown here is derived from an EMBL/GenBank/DDBJ whole genome shotgun (WGS) entry which is preliminary data.</text>
</comment>
<sequence>MSGPRLRQQSVSTPESTVLVVCYQHNPDEVDQLEPVGHVFATAWDYEGGRVGWVTQLVVSLTMRKRYIATSLLQMLKSHPLFHGISAIGLASSHPAGCHALTKYTDFAIESIDISFCRQYAKSILQGSPVEYVREMSLRGSLFEDTCTSGAVSSVFTNFYVDHAEPLEALAVYKAREQWRLGELLDGHEFLIILPTQGPVTPPTDVFK</sequence>
<dbReference type="OrthoDB" id="2019666at2759"/>
<accession>A0A409XIB5</accession>
<gene>
    <name evidence="1" type="ORF">CVT25_014772</name>
</gene>
<dbReference type="InParanoid" id="A0A409XIB5"/>
<dbReference type="AlphaFoldDB" id="A0A409XIB5"/>
<dbReference type="STRING" id="93625.A0A409XIB5"/>
<dbReference type="Proteomes" id="UP000283269">
    <property type="component" value="Unassembled WGS sequence"/>
</dbReference>
<reference evidence="1 2" key="1">
    <citation type="journal article" date="2018" name="Evol. Lett.">
        <title>Horizontal gene cluster transfer increased hallucinogenic mushroom diversity.</title>
        <authorList>
            <person name="Reynolds H.T."/>
            <person name="Vijayakumar V."/>
            <person name="Gluck-Thaler E."/>
            <person name="Korotkin H.B."/>
            <person name="Matheny P.B."/>
            <person name="Slot J.C."/>
        </authorList>
    </citation>
    <scope>NUCLEOTIDE SEQUENCE [LARGE SCALE GENOMIC DNA]</scope>
    <source>
        <strain evidence="1 2">2631</strain>
    </source>
</reference>
<name>A0A409XIB5_PSICY</name>
<protein>
    <recommendedName>
        <fullName evidence="3">N-acetyltransferase domain-containing protein</fullName>
    </recommendedName>
</protein>
<evidence type="ECO:0008006" key="3">
    <source>
        <dbReference type="Google" id="ProtNLM"/>
    </source>
</evidence>
<proteinExistence type="predicted"/>
<keyword evidence="2" id="KW-1185">Reference proteome</keyword>